<dbReference type="InterPro" id="IPR012910">
    <property type="entry name" value="Plug_dom"/>
</dbReference>
<dbReference type="InterPro" id="IPR039426">
    <property type="entry name" value="TonB-dep_rcpt-like"/>
</dbReference>
<evidence type="ECO:0000256" key="4">
    <source>
        <dbReference type="ARBA" id="ARBA00022692"/>
    </source>
</evidence>
<dbReference type="InterPro" id="IPR000531">
    <property type="entry name" value="Beta-barrel_TonB"/>
</dbReference>
<name>A0A1I0MFZ3_9BACT</name>
<dbReference type="Proteomes" id="UP000199373">
    <property type="component" value="Unassembled WGS sequence"/>
</dbReference>
<evidence type="ECO:0000256" key="3">
    <source>
        <dbReference type="ARBA" id="ARBA00022452"/>
    </source>
</evidence>
<accession>A0A1I0MFZ3</accession>
<dbReference type="SUPFAM" id="SSF56935">
    <property type="entry name" value="Porins"/>
    <property type="match status" value="1"/>
</dbReference>
<dbReference type="InterPro" id="IPR037066">
    <property type="entry name" value="Plug_dom_sf"/>
</dbReference>
<evidence type="ECO:0000259" key="10">
    <source>
        <dbReference type="Pfam" id="PF00593"/>
    </source>
</evidence>
<keyword evidence="6 8" id="KW-0472">Membrane</keyword>
<keyword evidence="2 8" id="KW-0813">Transport</keyword>
<keyword evidence="3 8" id="KW-1134">Transmembrane beta strand</keyword>
<dbReference type="Gene3D" id="2.60.40.1120">
    <property type="entry name" value="Carboxypeptidase-like, regulatory domain"/>
    <property type="match status" value="1"/>
</dbReference>
<dbReference type="InterPro" id="IPR023996">
    <property type="entry name" value="TonB-dep_OMP_SusC/RagA"/>
</dbReference>
<dbReference type="InterPro" id="IPR023997">
    <property type="entry name" value="TonB-dep_OMP_SusC/RagA_CS"/>
</dbReference>
<sequence length="1024" mass="115321">MAKVNVFAEVINCLPQKSSLFLILLTTLFFFCPNLMARTIVGTIVESSEKPLVGATVMVINSKNGTVTDIAGNFHLNLENQNTPVILVIRYLGYKTREIRISNTAVKDLGMIVLEEEGYSLNDVMVIGYGQQSRKKLTGAVSKVRGEEVATSTQDAPILGLQGKVAGVYVEQASGVPGGGNSDFHIRGQNTLSGVKKPLYVIDGVPFNSYPKDNSVVAYTGTGVLGTPDELALLNPDDIESIDILKDADATAIYGTRGSNGVVLITTKKGKEGRVKVSLNMSTTAQFVCKRLDFLSTEELLDLRRKAFEADKAKGYVTDADLTPAKFPDLTLWDQHADYDWQEILMGDTAWGTDIQLKVSGGNKNTTFLVSGAYYNSGTVGIGDDDYTRWTGRSNIQHHSEDRRFTLDTDFSVTKLAMKADASGNGFSYLNTIPNTPPYDENGEPYWLPDNSNFSSPLSMLNYDGRNDVTSMNASFNSSYRFWNQLTAKVSLGYSYNSGSQHNLYERTYYHPTKNNQYNQARYFDQNSSTFIIEPQLTYGCNIIKGKADFLIGATYQRSDTHVLFFYGQKYPGDIFLKDANSASLINMHKNPATQTKSASLFGRITYDYKDRYLFNGTFRRDGSSRFGVNHRYGNFYSVGLAWLFSNEAIIKNKLNWFSYGKLRVSQGRTGNDGIGDYQYMTKYKSSQYPYEGNVGIKPENLANKNLRWETTDKFDVGLELGFFDDRFLLTVNYYKNTSKDLLTREYLPTQTGFTYFMSNLNAEIVNKGWEFELNTQNIKTKNLRWTTQLTLTIPRNRLAKFENLENSGYYNTYAIGQSVNVIRGYKYLGVNNQNGMPEVEDVNHDGKITSADDYQNLGDKDPRYYAGLNNTLQWNGFTLDVNFYYRNKPLQTGYLWRFYYPIGMGYNVTHEMAENYWTTPGVDAKYPGLTTSSASDIYNAYYRYLSYSDAAYSNASYLRLQNVRLSYDFPQKAIRSLGMSALQFYVQGKNLLTITDYDAYDPETGDASMPAVQSVVFGLNVTF</sequence>
<dbReference type="Pfam" id="PF13715">
    <property type="entry name" value="CarbopepD_reg_2"/>
    <property type="match status" value="1"/>
</dbReference>
<evidence type="ECO:0000256" key="8">
    <source>
        <dbReference type="PROSITE-ProRule" id="PRU01360"/>
    </source>
</evidence>
<evidence type="ECO:0000256" key="9">
    <source>
        <dbReference type="RuleBase" id="RU003357"/>
    </source>
</evidence>
<evidence type="ECO:0000313" key="12">
    <source>
        <dbReference type="EMBL" id="SEV87295.1"/>
    </source>
</evidence>
<protein>
    <submittedName>
        <fullName evidence="12">TonB-linked outer membrane protein, SusC/RagA family</fullName>
    </submittedName>
</protein>
<dbReference type="NCBIfam" id="TIGR04056">
    <property type="entry name" value="OMP_RagA_SusC"/>
    <property type="match status" value="1"/>
</dbReference>
<keyword evidence="7 8" id="KW-0998">Cell outer membrane</keyword>
<proteinExistence type="inferred from homology"/>
<organism evidence="12 13">
    <name type="scientific">Prevotella aff. ruminicola Tc2-24</name>
    <dbReference type="NCBI Taxonomy" id="81582"/>
    <lineage>
        <taxon>Bacteria</taxon>
        <taxon>Pseudomonadati</taxon>
        <taxon>Bacteroidota</taxon>
        <taxon>Bacteroidia</taxon>
        <taxon>Bacteroidales</taxon>
        <taxon>Prevotellaceae</taxon>
        <taxon>Prevotella</taxon>
    </lineage>
</organism>
<dbReference type="Pfam" id="PF00593">
    <property type="entry name" value="TonB_dep_Rec_b-barrel"/>
    <property type="match status" value="1"/>
</dbReference>
<dbReference type="AlphaFoldDB" id="A0A1I0MFZ3"/>
<dbReference type="NCBIfam" id="TIGR04057">
    <property type="entry name" value="SusC_RagA_signa"/>
    <property type="match status" value="1"/>
</dbReference>
<evidence type="ECO:0000313" key="13">
    <source>
        <dbReference type="Proteomes" id="UP000199373"/>
    </source>
</evidence>
<dbReference type="PROSITE" id="PS52016">
    <property type="entry name" value="TONB_DEPENDENT_REC_3"/>
    <property type="match status" value="1"/>
</dbReference>
<evidence type="ECO:0000256" key="2">
    <source>
        <dbReference type="ARBA" id="ARBA00022448"/>
    </source>
</evidence>
<comment type="similarity">
    <text evidence="8 9">Belongs to the TonB-dependent receptor family.</text>
</comment>
<reference evidence="12 13" key="1">
    <citation type="submission" date="2016-10" db="EMBL/GenBank/DDBJ databases">
        <authorList>
            <person name="de Groot N.N."/>
        </authorList>
    </citation>
    <scope>NUCLEOTIDE SEQUENCE [LARGE SCALE GENOMIC DNA]</scope>
    <source>
        <strain evidence="12 13">TC2-24</strain>
    </source>
</reference>
<dbReference type="Gene3D" id="2.40.170.20">
    <property type="entry name" value="TonB-dependent receptor, beta-barrel domain"/>
    <property type="match status" value="1"/>
</dbReference>
<dbReference type="EMBL" id="FOIQ01000001">
    <property type="protein sequence ID" value="SEV87295.1"/>
    <property type="molecule type" value="Genomic_DNA"/>
</dbReference>
<evidence type="ECO:0000259" key="11">
    <source>
        <dbReference type="Pfam" id="PF07715"/>
    </source>
</evidence>
<evidence type="ECO:0000256" key="6">
    <source>
        <dbReference type="ARBA" id="ARBA00023136"/>
    </source>
</evidence>
<dbReference type="Pfam" id="PF07715">
    <property type="entry name" value="Plug"/>
    <property type="match status" value="1"/>
</dbReference>
<dbReference type="SUPFAM" id="SSF49464">
    <property type="entry name" value="Carboxypeptidase regulatory domain-like"/>
    <property type="match status" value="1"/>
</dbReference>
<dbReference type="Gene3D" id="2.170.130.10">
    <property type="entry name" value="TonB-dependent receptor, plug domain"/>
    <property type="match status" value="1"/>
</dbReference>
<comment type="subcellular location">
    <subcellularLocation>
        <location evidence="1 8">Cell outer membrane</location>
        <topology evidence="1 8">Multi-pass membrane protein</topology>
    </subcellularLocation>
</comment>
<keyword evidence="13" id="KW-1185">Reference proteome</keyword>
<keyword evidence="5 9" id="KW-0798">TonB box</keyword>
<dbReference type="InterPro" id="IPR036942">
    <property type="entry name" value="Beta-barrel_TonB_sf"/>
</dbReference>
<evidence type="ECO:0000256" key="5">
    <source>
        <dbReference type="ARBA" id="ARBA00023077"/>
    </source>
</evidence>
<gene>
    <name evidence="12" type="ORF">SAMN04487850_0635</name>
</gene>
<evidence type="ECO:0000256" key="1">
    <source>
        <dbReference type="ARBA" id="ARBA00004571"/>
    </source>
</evidence>
<evidence type="ECO:0000256" key="7">
    <source>
        <dbReference type="ARBA" id="ARBA00023237"/>
    </source>
</evidence>
<dbReference type="GO" id="GO:0009279">
    <property type="term" value="C:cell outer membrane"/>
    <property type="evidence" value="ECO:0007669"/>
    <property type="project" value="UniProtKB-SubCell"/>
</dbReference>
<keyword evidence="4 8" id="KW-0812">Transmembrane</keyword>
<dbReference type="InterPro" id="IPR008969">
    <property type="entry name" value="CarboxyPept-like_regulatory"/>
</dbReference>
<feature type="domain" description="TonB-dependent receptor plug" evidence="11">
    <location>
        <begin position="135"/>
        <end position="262"/>
    </location>
</feature>
<feature type="domain" description="TonB-dependent receptor-like beta-barrel" evidence="10">
    <location>
        <begin position="425"/>
        <end position="992"/>
    </location>
</feature>